<keyword evidence="3" id="KW-1185">Reference proteome</keyword>
<evidence type="ECO:0000313" key="2">
    <source>
        <dbReference type="EMBL" id="SMQ55983.1"/>
    </source>
</evidence>
<evidence type="ECO:0000313" key="3">
    <source>
        <dbReference type="Proteomes" id="UP000215127"/>
    </source>
</evidence>
<name>A0A1X7S8G5_ZYMT9</name>
<feature type="compositionally biased region" description="Basic and acidic residues" evidence="1">
    <location>
        <begin position="235"/>
        <end position="249"/>
    </location>
</feature>
<gene>
    <name evidence="2" type="ORF">ZT3D7_G11138</name>
</gene>
<feature type="compositionally biased region" description="Basic and acidic residues" evidence="1">
    <location>
        <begin position="1"/>
        <end position="23"/>
    </location>
</feature>
<proteinExistence type="predicted"/>
<feature type="region of interest" description="Disordered" evidence="1">
    <location>
        <begin position="1"/>
        <end position="69"/>
    </location>
</feature>
<dbReference type="Proteomes" id="UP000215127">
    <property type="component" value="Chromosome 12"/>
</dbReference>
<reference evidence="2 3" key="1">
    <citation type="submission" date="2016-06" db="EMBL/GenBank/DDBJ databases">
        <authorList>
            <person name="Kjaerup R.B."/>
            <person name="Dalgaard T.S."/>
            <person name="Juul-Madsen H.R."/>
        </authorList>
    </citation>
    <scope>NUCLEOTIDE SEQUENCE [LARGE SCALE GENOMIC DNA]</scope>
</reference>
<feature type="compositionally biased region" description="Basic and acidic residues" evidence="1">
    <location>
        <begin position="256"/>
        <end position="268"/>
    </location>
</feature>
<sequence>MAEKDPITDITSNREARGRDRVIPSESKLTPDPPARTDPSHDIVQDTNLDQTKSSARDYSNVPGPEPVLPELSKLQQLVRSLADGVPLTSEQAHVLWRYRGQHKSKSNSTALIENERMGGSPNAEASEPNLDIPPSPAGGSSLASNVTAGVGGAATTVQSSAPIIAATVTASAAIAFFLAKLALYDLPSKKIAQEEADAATKAAAAATREAATKAVELRHKLGEDVAQLAMELRQSEPEAKKVEEEQQKQSRKLNKRELQLNERQRRLDEHMRLSAQRRETLGRHEQGLEDARSSWYRERVAAAEAQRIADETVTRRLDDFTTEQRSRHESLLAKFGPDHPYVLEIESTLTLIGPCSRLFWPSSEGRKQTYAPT</sequence>
<feature type="compositionally biased region" description="Polar residues" evidence="1">
    <location>
        <begin position="45"/>
        <end position="58"/>
    </location>
</feature>
<organism evidence="2 3">
    <name type="scientific">Zymoseptoria tritici (strain ST99CH_3D7)</name>
    <dbReference type="NCBI Taxonomy" id="1276538"/>
    <lineage>
        <taxon>Eukaryota</taxon>
        <taxon>Fungi</taxon>
        <taxon>Dikarya</taxon>
        <taxon>Ascomycota</taxon>
        <taxon>Pezizomycotina</taxon>
        <taxon>Dothideomycetes</taxon>
        <taxon>Dothideomycetidae</taxon>
        <taxon>Mycosphaerellales</taxon>
        <taxon>Mycosphaerellaceae</taxon>
        <taxon>Zymoseptoria</taxon>
    </lineage>
</organism>
<feature type="region of interest" description="Disordered" evidence="1">
    <location>
        <begin position="235"/>
        <end position="268"/>
    </location>
</feature>
<dbReference type="EMBL" id="LT853703">
    <property type="protein sequence ID" value="SMQ55983.1"/>
    <property type="molecule type" value="Genomic_DNA"/>
</dbReference>
<evidence type="ECO:0000256" key="1">
    <source>
        <dbReference type="SAM" id="MobiDB-lite"/>
    </source>
</evidence>
<feature type="region of interest" description="Disordered" evidence="1">
    <location>
        <begin position="106"/>
        <end position="144"/>
    </location>
</feature>
<accession>A0A1X7S8G5</accession>
<protein>
    <submittedName>
        <fullName evidence="2">Uncharacterized protein</fullName>
    </submittedName>
</protein>
<dbReference type="AlphaFoldDB" id="A0A1X7S8G5"/>